<protein>
    <submittedName>
        <fullName evidence="3">Phosphodiester glycosidase family protein</fullName>
    </submittedName>
</protein>
<dbReference type="GO" id="GO:0016798">
    <property type="term" value="F:hydrolase activity, acting on glycosyl bonds"/>
    <property type="evidence" value="ECO:0007669"/>
    <property type="project" value="UniProtKB-KW"/>
</dbReference>
<accession>A0A926NPS1</accession>
<keyword evidence="1" id="KW-0732">Signal</keyword>
<evidence type="ECO:0000313" key="4">
    <source>
        <dbReference type="Proteomes" id="UP000626844"/>
    </source>
</evidence>
<dbReference type="InterPro" id="IPR007730">
    <property type="entry name" value="SPOR-like_dom"/>
</dbReference>
<proteinExistence type="predicted"/>
<gene>
    <name evidence="3" type="ORF">IC621_16445</name>
</gene>
<sequence length="533" mass="57501">MRKSMKKAILPIASISLASVLLFNVSELPVHAETKKHSVMQVEKNALPLGTPNLKEYRTAVKLAPGVTHTKITRGKQSDKDFFTVDVDFVDTYKQAKTLAKKLKNDGYNEIRIDRVTERAMDDKEKGPLGFLVRVGVFQLEADAVALQQKLSDNGYTGLRVVFTGEDGQRTTGPWVINVIEVDPDKFKGKIVPKLANDTVQGKETLTKMAERNHALAGINGGYFVVGSNDGTPGDLAGISVVNGKLISEAVNGRSSLLLPSSKTNAAIASFSSSIIAVSSNGAVREVDGVNRKPGLIRGCGGTGGDTITEEPKHDYTCKDDSELIQFTRAFGEKTEVGDGVEVVLNESGDVIELRNNRGGEIPSKGSVLAGTKEAAQWLSDHAQEGMNIQVKSKIKADGKPLKLEQTSGIINGGPRLIENRKLAINAVEEGFHWEENPEFYYRFGERRNPRTLAGVKENGNLLFVTIDGRAPGWSVGANFEESARIMKSLGAVDALNLDGGGSTAMTANDTLVTRPSDQTDERPIADAILLLQ</sequence>
<evidence type="ECO:0000259" key="2">
    <source>
        <dbReference type="PROSITE" id="PS51724"/>
    </source>
</evidence>
<dbReference type="PROSITE" id="PS51724">
    <property type="entry name" value="SPOR"/>
    <property type="match status" value="1"/>
</dbReference>
<feature type="domain" description="SPOR" evidence="2">
    <location>
        <begin position="77"/>
        <end position="164"/>
    </location>
</feature>
<evidence type="ECO:0000256" key="1">
    <source>
        <dbReference type="SAM" id="SignalP"/>
    </source>
</evidence>
<feature type="chain" id="PRO_5036712888" evidence="1">
    <location>
        <begin position="33"/>
        <end position="533"/>
    </location>
</feature>
<keyword evidence="3" id="KW-0378">Hydrolase</keyword>
<dbReference type="Gene3D" id="3.30.70.1070">
    <property type="entry name" value="Sporulation related repeat"/>
    <property type="match status" value="1"/>
</dbReference>
<name>A0A926NPS1_9BACI</name>
<dbReference type="PANTHER" id="PTHR40446:SF2">
    <property type="entry name" value="N-ACETYLGLUCOSAMINE-1-PHOSPHODIESTER ALPHA-N-ACETYLGLUCOSAMINIDASE"/>
    <property type="match status" value="1"/>
</dbReference>
<organism evidence="3 4">
    <name type="scientific">Metabacillus arenae</name>
    <dbReference type="NCBI Taxonomy" id="2771434"/>
    <lineage>
        <taxon>Bacteria</taxon>
        <taxon>Bacillati</taxon>
        <taxon>Bacillota</taxon>
        <taxon>Bacilli</taxon>
        <taxon>Bacillales</taxon>
        <taxon>Bacillaceae</taxon>
        <taxon>Metabacillus</taxon>
    </lineage>
</organism>
<reference evidence="3" key="1">
    <citation type="submission" date="2020-09" db="EMBL/GenBank/DDBJ databases">
        <title>A novel bacterium of genus Bacillus, isolated from South China Sea.</title>
        <authorList>
            <person name="Huang H."/>
            <person name="Mo K."/>
            <person name="Hu Y."/>
        </authorList>
    </citation>
    <scope>NUCLEOTIDE SEQUENCE</scope>
    <source>
        <strain evidence="3">IB182487</strain>
    </source>
</reference>
<dbReference type="InterPro" id="IPR036680">
    <property type="entry name" value="SPOR-like_sf"/>
</dbReference>
<keyword evidence="3" id="KW-0326">Glycosidase</keyword>
<dbReference type="GO" id="GO:0042834">
    <property type="term" value="F:peptidoglycan binding"/>
    <property type="evidence" value="ECO:0007669"/>
    <property type="project" value="InterPro"/>
</dbReference>
<evidence type="ECO:0000313" key="3">
    <source>
        <dbReference type="EMBL" id="MBD1381822.1"/>
    </source>
</evidence>
<keyword evidence="4" id="KW-1185">Reference proteome</keyword>
<dbReference type="InterPro" id="IPR018711">
    <property type="entry name" value="NAGPA"/>
</dbReference>
<dbReference type="EMBL" id="JACXAI010000022">
    <property type="protein sequence ID" value="MBD1381822.1"/>
    <property type="molecule type" value="Genomic_DNA"/>
</dbReference>
<dbReference type="RefSeq" id="WP_191159418.1">
    <property type="nucleotide sequence ID" value="NZ_JACXAI010000022.1"/>
</dbReference>
<dbReference type="Proteomes" id="UP000626844">
    <property type="component" value="Unassembled WGS sequence"/>
</dbReference>
<dbReference type="AlphaFoldDB" id="A0A926NPS1"/>
<comment type="caution">
    <text evidence="3">The sequence shown here is derived from an EMBL/GenBank/DDBJ whole genome shotgun (WGS) entry which is preliminary data.</text>
</comment>
<dbReference type="Pfam" id="PF09992">
    <property type="entry name" value="NAGPA"/>
    <property type="match status" value="1"/>
</dbReference>
<feature type="signal peptide" evidence="1">
    <location>
        <begin position="1"/>
        <end position="32"/>
    </location>
</feature>
<dbReference type="SUPFAM" id="SSF110997">
    <property type="entry name" value="Sporulation related repeat"/>
    <property type="match status" value="1"/>
</dbReference>
<dbReference type="PANTHER" id="PTHR40446">
    <property type="entry name" value="N-ACETYLGLUCOSAMINE-1-PHOSPHODIESTER ALPHA-N-ACETYLGLUCOSAMINIDASE"/>
    <property type="match status" value="1"/>
</dbReference>